<evidence type="ECO:0000313" key="7">
    <source>
        <dbReference type="EMBL" id="OSM04358.1"/>
    </source>
</evidence>
<keyword evidence="3 6" id="KW-0812">Transmembrane</keyword>
<reference evidence="7 8" key="1">
    <citation type="journal article" date="2016" name="BMC Genomics">
        <title>Combined genomic and structural analyses of a cultured magnetotactic bacterium reveals its niche adaptation to a dynamic environment.</title>
        <authorList>
            <person name="Araujo A.C."/>
            <person name="Morillo V."/>
            <person name="Cypriano J."/>
            <person name="Teixeira L.C."/>
            <person name="Leao P."/>
            <person name="Lyra S."/>
            <person name="Almeida L.G."/>
            <person name="Bazylinski D.A."/>
            <person name="Vasconcellos A.T."/>
            <person name="Abreu F."/>
            <person name="Lins U."/>
        </authorList>
    </citation>
    <scope>NUCLEOTIDE SEQUENCE [LARGE SCALE GENOMIC DNA]</scope>
    <source>
        <strain evidence="7 8">IT-1</strain>
    </source>
</reference>
<dbReference type="Pfam" id="PF03649">
    <property type="entry name" value="UPF0014"/>
    <property type="match status" value="1"/>
</dbReference>
<evidence type="ECO:0000256" key="6">
    <source>
        <dbReference type="SAM" id="Phobius"/>
    </source>
</evidence>
<dbReference type="GO" id="GO:0005886">
    <property type="term" value="C:plasma membrane"/>
    <property type="evidence" value="ECO:0007669"/>
    <property type="project" value="TreeGrafter"/>
</dbReference>
<organism evidence="7 8">
    <name type="scientific">Magnetofaba australis IT-1</name>
    <dbReference type="NCBI Taxonomy" id="1434232"/>
    <lineage>
        <taxon>Bacteria</taxon>
        <taxon>Pseudomonadati</taxon>
        <taxon>Pseudomonadota</taxon>
        <taxon>Magnetococcia</taxon>
        <taxon>Magnetococcales</taxon>
        <taxon>Magnetococcaceae</taxon>
        <taxon>Magnetofaba</taxon>
    </lineage>
</organism>
<protein>
    <submittedName>
        <fullName evidence="7">Putative ybbM family protein</fullName>
    </submittedName>
</protein>
<dbReference type="EMBL" id="LVJN01000019">
    <property type="protein sequence ID" value="OSM04358.1"/>
    <property type="molecule type" value="Genomic_DNA"/>
</dbReference>
<evidence type="ECO:0000256" key="4">
    <source>
        <dbReference type="ARBA" id="ARBA00022989"/>
    </source>
</evidence>
<evidence type="ECO:0000256" key="1">
    <source>
        <dbReference type="ARBA" id="ARBA00004141"/>
    </source>
</evidence>
<feature type="transmembrane region" description="Helical" evidence="6">
    <location>
        <begin position="95"/>
        <end position="118"/>
    </location>
</feature>
<feature type="transmembrane region" description="Helical" evidence="6">
    <location>
        <begin position="225"/>
        <end position="249"/>
    </location>
</feature>
<evidence type="ECO:0000256" key="2">
    <source>
        <dbReference type="ARBA" id="ARBA00005268"/>
    </source>
</evidence>
<keyword evidence="5 6" id="KW-0472">Membrane</keyword>
<dbReference type="PANTHER" id="PTHR30028:SF0">
    <property type="entry name" value="PROTEIN ALUMINUM SENSITIVE 3"/>
    <property type="match status" value="1"/>
</dbReference>
<dbReference type="STRING" id="1434232.MAIT1_04254"/>
<feature type="transmembrane region" description="Helical" evidence="6">
    <location>
        <begin position="185"/>
        <end position="205"/>
    </location>
</feature>
<keyword evidence="4 6" id="KW-1133">Transmembrane helix</keyword>
<dbReference type="PANTHER" id="PTHR30028">
    <property type="entry name" value="UPF0014 INNER MEMBRANE PROTEIN YBBM-RELATED"/>
    <property type="match status" value="1"/>
</dbReference>
<dbReference type="InterPro" id="IPR005226">
    <property type="entry name" value="UPF0014_fam"/>
</dbReference>
<feature type="transmembrane region" description="Helical" evidence="6">
    <location>
        <begin position="66"/>
        <end position="83"/>
    </location>
</feature>
<evidence type="ECO:0000256" key="3">
    <source>
        <dbReference type="ARBA" id="ARBA00022692"/>
    </source>
</evidence>
<feature type="transmembrane region" description="Helical" evidence="6">
    <location>
        <begin position="130"/>
        <end position="151"/>
    </location>
</feature>
<name>A0A1Y2K4N6_9PROT</name>
<proteinExistence type="inferred from homology"/>
<feature type="transmembrane region" description="Helical" evidence="6">
    <location>
        <begin position="12"/>
        <end position="29"/>
    </location>
</feature>
<evidence type="ECO:0000313" key="8">
    <source>
        <dbReference type="Proteomes" id="UP000194003"/>
    </source>
</evidence>
<evidence type="ECO:0000256" key="5">
    <source>
        <dbReference type="ARBA" id="ARBA00023136"/>
    </source>
</evidence>
<comment type="similarity">
    <text evidence="2">Belongs to the UPF0014 family.</text>
</comment>
<dbReference type="AlphaFoldDB" id="A0A1Y2K4N6"/>
<comment type="caution">
    <text evidence="7">The sequence shown here is derived from an EMBL/GenBank/DDBJ whole genome shotgun (WGS) entry which is preliminary data.</text>
</comment>
<keyword evidence="8" id="KW-1185">Reference proteome</keyword>
<sequence length="268" mass="29026">MNDPTQLVGWPDLAIAALLVVALAGFSWLQNLQLGSRVLIASTRTVVQLSLIGLVLQTLFAQTHPGWVALMGSIMLLIAGREASARQKRRLRGIWGYGVGLVSMFLSSVAITVLALIVIVRADPWHTPQIAIPLLGMMLGNTMNGVALGLSRITEEAWRRRAEIEARLCLGMDWRAAILPMRREAVRSAMIPILNTLSAAGLVTLPGMMTGQILGGADPMTAVRYQILIMFMIAAGVGFGAFAAVGLGARRLFDNRSRLRLERLHAPK</sequence>
<dbReference type="RefSeq" id="WP_241893463.1">
    <property type="nucleotide sequence ID" value="NZ_LVJN01000019.1"/>
</dbReference>
<accession>A0A1Y2K4N6</accession>
<comment type="subcellular location">
    <subcellularLocation>
        <location evidence="1">Membrane</location>
        <topology evidence="1">Multi-pass membrane protein</topology>
    </subcellularLocation>
</comment>
<dbReference type="Proteomes" id="UP000194003">
    <property type="component" value="Unassembled WGS sequence"/>
</dbReference>
<gene>
    <name evidence="7" type="ORF">MAIT1_04254</name>
</gene>